<dbReference type="HOGENOM" id="CLU_161152_0_0_6"/>
<dbReference type="OrthoDB" id="5784205at2"/>
<sequence length="100" mass="10903">MNDITEETYNNAAQKLIDLANTLSSDGHSPDVNEVADGLLAGAIHFWLYSRQPCGDAFCESCAPFSDPESRLAVLRELVDELSRDSEYFHSATDTPAGHA</sequence>
<dbReference type="Proteomes" id="UP000010809">
    <property type="component" value="Chromosome"/>
</dbReference>
<dbReference type="PATRIC" id="fig|1255043.3.peg.3492"/>
<dbReference type="KEGG" id="tni:TVNIR_3461"/>
<dbReference type="EMBL" id="CP003989">
    <property type="protein sequence ID" value="AGA35097.1"/>
    <property type="molecule type" value="Genomic_DNA"/>
</dbReference>
<accession>L0E1H6</accession>
<dbReference type="RefSeq" id="WP_015260196.1">
    <property type="nucleotide sequence ID" value="NC_019902.2"/>
</dbReference>
<evidence type="ECO:0000313" key="2">
    <source>
        <dbReference type="Proteomes" id="UP000010809"/>
    </source>
</evidence>
<protein>
    <submittedName>
        <fullName evidence="1">Uncharacterized protein</fullName>
    </submittedName>
</protein>
<keyword evidence="2" id="KW-1185">Reference proteome</keyword>
<gene>
    <name evidence="1" type="ordered locus">TVNIR_3461</name>
</gene>
<evidence type="ECO:0000313" key="1">
    <source>
        <dbReference type="EMBL" id="AGA35097.1"/>
    </source>
</evidence>
<dbReference type="STRING" id="1255043.TVNIR_3461"/>
<proteinExistence type="predicted"/>
<name>L0E1H6_THIND</name>
<reference evidence="1" key="1">
    <citation type="submission" date="2015-12" db="EMBL/GenBank/DDBJ databases">
        <authorList>
            <person name="Tikhonova T.V."/>
            <person name="Pavlov A.R."/>
            <person name="Beletsky A.V."/>
            <person name="Mardanov A.V."/>
            <person name="Sorokin D.Y."/>
            <person name="Ravin N.V."/>
            <person name="Popov V.O."/>
        </authorList>
    </citation>
    <scope>NUCLEOTIDE SEQUENCE</scope>
    <source>
        <strain evidence="1">DSM 14787</strain>
    </source>
</reference>
<organism evidence="1 2">
    <name type="scientific">Thioalkalivibrio nitratireducens (strain DSM 14787 / UNIQEM 213 / ALEN2)</name>
    <dbReference type="NCBI Taxonomy" id="1255043"/>
    <lineage>
        <taxon>Bacteria</taxon>
        <taxon>Pseudomonadati</taxon>
        <taxon>Pseudomonadota</taxon>
        <taxon>Gammaproteobacteria</taxon>
        <taxon>Chromatiales</taxon>
        <taxon>Ectothiorhodospiraceae</taxon>
        <taxon>Thioalkalivibrio</taxon>
    </lineage>
</organism>
<dbReference type="AlphaFoldDB" id="L0E1H6"/>